<accession>A0A7W8GB12</accession>
<proteinExistence type="predicted"/>
<dbReference type="RefSeq" id="WP_184660927.1">
    <property type="nucleotide sequence ID" value="NZ_CP031518.1"/>
</dbReference>
<dbReference type="AlphaFoldDB" id="A0A7W8GB12"/>
<comment type="caution">
    <text evidence="1">The sequence shown here is derived from an EMBL/GenBank/DDBJ whole genome shotgun (WGS) entry which is preliminary data.</text>
</comment>
<name>A0A7W8GB12_9SPIR</name>
<keyword evidence="2" id="KW-1185">Reference proteome</keyword>
<organism evidence="1 2">
    <name type="scientific">Treponema ruminis</name>
    <dbReference type="NCBI Taxonomy" id="744515"/>
    <lineage>
        <taxon>Bacteria</taxon>
        <taxon>Pseudomonadati</taxon>
        <taxon>Spirochaetota</taxon>
        <taxon>Spirochaetia</taxon>
        <taxon>Spirochaetales</taxon>
        <taxon>Treponemataceae</taxon>
        <taxon>Treponema</taxon>
    </lineage>
</organism>
<dbReference type="EMBL" id="JACHFQ010000007">
    <property type="protein sequence ID" value="MBB5227050.1"/>
    <property type="molecule type" value="Genomic_DNA"/>
</dbReference>
<reference evidence="1 2" key="1">
    <citation type="submission" date="2020-08" db="EMBL/GenBank/DDBJ databases">
        <title>Genomic Encyclopedia of Type Strains, Phase IV (KMG-IV): sequencing the most valuable type-strain genomes for metagenomic binning, comparative biology and taxonomic classification.</title>
        <authorList>
            <person name="Goeker M."/>
        </authorList>
    </citation>
    <scope>NUCLEOTIDE SEQUENCE [LARGE SCALE GENOMIC DNA]</scope>
    <source>
        <strain evidence="1 2">DSM 103462</strain>
    </source>
</reference>
<dbReference type="Proteomes" id="UP000518887">
    <property type="component" value="Unassembled WGS sequence"/>
</dbReference>
<sequence>MSNDGKKKIAFLFGAGAEVEYGLPSGGKLALDIFRNENNGRDEFNFRK</sequence>
<gene>
    <name evidence="1" type="ORF">HNP76_002438</name>
</gene>
<evidence type="ECO:0000313" key="1">
    <source>
        <dbReference type="EMBL" id="MBB5227050.1"/>
    </source>
</evidence>
<protein>
    <submittedName>
        <fullName evidence="1">Uncharacterized protein</fullName>
    </submittedName>
</protein>
<evidence type="ECO:0000313" key="2">
    <source>
        <dbReference type="Proteomes" id="UP000518887"/>
    </source>
</evidence>